<accession>A0A8H7Q270</accession>
<evidence type="ECO:0000256" key="5">
    <source>
        <dbReference type="ARBA" id="ARBA00023242"/>
    </source>
</evidence>
<dbReference type="GO" id="GO:0008270">
    <property type="term" value="F:zinc ion binding"/>
    <property type="evidence" value="ECO:0007669"/>
    <property type="project" value="UniProtKB-KW"/>
</dbReference>
<feature type="compositionally biased region" description="Acidic residues" evidence="6">
    <location>
        <begin position="1090"/>
        <end position="1102"/>
    </location>
</feature>
<feature type="region of interest" description="Disordered" evidence="6">
    <location>
        <begin position="700"/>
        <end position="764"/>
    </location>
</feature>
<evidence type="ECO:0000259" key="7">
    <source>
        <dbReference type="Pfam" id="PF07967"/>
    </source>
</evidence>
<feature type="compositionally biased region" description="Polar residues" evidence="6">
    <location>
        <begin position="1289"/>
        <end position="1300"/>
    </location>
</feature>
<evidence type="ECO:0000256" key="3">
    <source>
        <dbReference type="ARBA" id="ARBA00022771"/>
    </source>
</evidence>
<evidence type="ECO:0000256" key="2">
    <source>
        <dbReference type="ARBA" id="ARBA00022723"/>
    </source>
</evidence>
<keyword evidence="2" id="KW-0479">Metal-binding</keyword>
<dbReference type="Pfam" id="PF07967">
    <property type="entry name" value="zf-C3HC"/>
    <property type="match status" value="1"/>
</dbReference>
<keyword evidence="5" id="KW-0539">Nucleus</keyword>
<feature type="domain" description="C3HC-type" evidence="7">
    <location>
        <begin position="84"/>
        <end position="215"/>
    </location>
</feature>
<keyword evidence="4" id="KW-0862">Zinc</keyword>
<evidence type="ECO:0000259" key="8">
    <source>
        <dbReference type="Pfam" id="PF08600"/>
    </source>
</evidence>
<protein>
    <recommendedName>
        <fullName evidence="11">C3HC-type domain-containing protein</fullName>
    </recommendedName>
</protein>
<evidence type="ECO:0000313" key="10">
    <source>
        <dbReference type="Proteomes" id="UP000654370"/>
    </source>
</evidence>
<feature type="region of interest" description="Disordered" evidence="6">
    <location>
        <begin position="1020"/>
        <end position="1146"/>
    </location>
</feature>
<dbReference type="GO" id="GO:0005634">
    <property type="term" value="C:nucleus"/>
    <property type="evidence" value="ECO:0007669"/>
    <property type="project" value="UniProtKB-SubCell"/>
</dbReference>
<sequence length="1541" mass="170911">MASHSLKRKAEKLSALVDRINSEIGAGSTGKKSRLDSGLTPKTKAELLKAFVDQHLNENDEVKSIAPDSPATTLDQVTETPIVLDREAFLKRLQTYSALFTYGKPITPVECARHGWIDTRQYQTNHLVSKLRCELCSGVIYVTDVKHGASEELLHSIREKYLKGLSELHEKNCIWKYSECDEWVYSFPFYTSYDAVKQWQENVGRLIASNITLPTVQSPLTPENLILLQKILKLEHELDNSGPTADWLKHSQLACSLILPLFGWNLHIIEERPLLKCDLCFRALGLWNYNNTDVTMNAIDAEKEHRPYCPWINRGQAQITSSLVIPYSSQKSAQSVCGWEFMLNTIIIECKHLEEMYDLSPKAEQQRKKLHNEAQILIKAAKSRLIEVLNGKWMKEVVASPVINRASEPLNEPVAQKPVEQVVQGISEAEAEQRNESVSEEVQKTSRDNENLSEDLVQATTDITDMEYAENIDQAQPEPTTEEMIEAPASPNIPVEIKVSTEETDEQKPEVSAGEAHIVADVATPELQTLEVIRDSAKIGSPGSSLDVNLSTFSSPRRDFVDIDVSASPNEEVSVDISEHEQAVTGAEEEILEAEEPVIEVGQTISLNLESENIPQELESPAPSSVVSLVEESESKQQIAEVDENITDANEFDGDIDTTENADLSDTIESQLADDAQISALDASETINQYEEQHLEEQVQEQVEAQEDSSKHAANFESTAVDEETEETEDQMIATEDNTETLTEENAGKEDNHEGIEVENSQAVAIDVDVNEVLVEDHDENLHETSDEIDEVQQDVTHDAQLEEETAEKAVQESLESANEDGAEQHENAIEESDLQQVIENEGMTVDMTGNEDEQVVESMKDVHQDILAAADDETMAEDTEDMNENVTEDVAEDVGEVEDEGVHEEVATDHMMEEVVENTIDDENKDIVADTHMETQADVLEEEESEDAVDTDNDMSQYVEDETIIETDAPEEQKEGDNELKEGSGENALLEMPIATEQVSTPSAFAGYDDITDNHEVLSPATTAAINEQINNMDNDNDLVPQPEKTGEEDERVTMTETQESQTMQTNASSDKSSNDAVADSIYTTQNQEMDDEVVTEAAEISDDHDFPEFSEANANEEQEQNDPYEDVSKEHVTNEELEQNNSHEDVFEEHMQTGEVESHSTQANTIVVQESSVANGEDNAIPAQNEVIQGTESTEQVLSDIQEVEDDTLAQSFDEQDDNIPIQVEEISADTAEQQSLDIANQKPTDEHYAEQEVAESNNLSTETIEDVLSGDIDESDHNLKIEDVPQNESSGQENLTAKDQDIEENDQEIEESTLQDHILEESQVFPSEAANLTTGSEQGTANDDLVNNKVSIEVDGDALIEEPDTEHIEAQAEVDDGNLAPEDDGQLDDYIDADQFDSIETEQIPDDLQPQSESTALVSIQANDTSGQEQDIVTIQNSSVADIPDQNADISDAYELANDEEVAVMLQTETEQPMEGLESVADDDNHMRDSNNAQAPNFTAVDADETVIVAQSGDASMDTEEVTIEDAGMLDLEEMNHD</sequence>
<feature type="compositionally biased region" description="Acidic residues" evidence="6">
    <location>
        <begin position="1304"/>
        <end position="1316"/>
    </location>
</feature>
<feature type="compositionally biased region" description="Acidic residues" evidence="6">
    <location>
        <begin position="872"/>
        <end position="903"/>
    </location>
</feature>
<feature type="region of interest" description="Disordered" evidence="6">
    <location>
        <begin position="872"/>
        <end position="911"/>
    </location>
</feature>
<feature type="region of interest" description="Disordered" evidence="6">
    <location>
        <begin position="616"/>
        <end position="636"/>
    </location>
</feature>
<evidence type="ECO:0000256" key="4">
    <source>
        <dbReference type="ARBA" id="ARBA00022833"/>
    </source>
</evidence>
<comment type="caution">
    <text evidence="9">The sequence shown here is derived from an EMBL/GenBank/DDBJ whole genome shotgun (WGS) entry which is preliminary data.</text>
</comment>
<feature type="compositionally biased region" description="Low complexity" evidence="6">
    <location>
        <begin position="617"/>
        <end position="630"/>
    </location>
</feature>
<dbReference type="Proteomes" id="UP000654370">
    <property type="component" value="Unassembled WGS sequence"/>
</dbReference>
<comment type="subcellular location">
    <subcellularLocation>
        <location evidence="1">Nucleus</location>
    </subcellularLocation>
</comment>
<dbReference type="PANTHER" id="PTHR15835:SF6">
    <property type="entry name" value="ZINC FINGER C3HC-TYPE PROTEIN 1"/>
    <property type="match status" value="1"/>
</dbReference>
<feature type="region of interest" description="Disordered" evidence="6">
    <location>
        <begin position="965"/>
        <end position="990"/>
    </location>
</feature>
<keyword evidence="10" id="KW-1185">Reference proteome</keyword>
<dbReference type="Pfam" id="PF08600">
    <property type="entry name" value="NuBaID_C"/>
    <property type="match status" value="1"/>
</dbReference>
<feature type="compositionally biased region" description="Basic and acidic residues" evidence="6">
    <location>
        <begin position="746"/>
        <end position="756"/>
    </location>
</feature>
<organism evidence="9 10">
    <name type="scientific">Mortierella isabellina</name>
    <name type="common">Filamentous fungus</name>
    <name type="synonym">Umbelopsis isabellina</name>
    <dbReference type="NCBI Taxonomy" id="91625"/>
    <lineage>
        <taxon>Eukaryota</taxon>
        <taxon>Fungi</taxon>
        <taxon>Fungi incertae sedis</taxon>
        <taxon>Mucoromycota</taxon>
        <taxon>Mucoromycotina</taxon>
        <taxon>Umbelopsidomycetes</taxon>
        <taxon>Umbelopsidales</taxon>
        <taxon>Umbelopsidaceae</taxon>
        <taxon>Umbelopsis</taxon>
    </lineage>
</organism>
<feature type="compositionally biased region" description="Polar residues" evidence="6">
    <location>
        <begin position="1021"/>
        <end position="1035"/>
    </location>
</feature>
<feature type="compositionally biased region" description="Acidic residues" evidence="6">
    <location>
        <begin position="1116"/>
        <end position="1127"/>
    </location>
</feature>
<feature type="compositionally biased region" description="Low complexity" evidence="6">
    <location>
        <begin position="1056"/>
        <end position="1067"/>
    </location>
</feature>
<keyword evidence="3" id="KW-0863">Zinc-finger</keyword>
<feature type="compositionally biased region" description="Basic and acidic residues" evidence="6">
    <location>
        <begin position="972"/>
        <end position="985"/>
    </location>
</feature>
<dbReference type="InterPro" id="IPR012935">
    <property type="entry name" value="NuBaID_N"/>
</dbReference>
<reference evidence="9" key="1">
    <citation type="submission" date="2020-12" db="EMBL/GenBank/DDBJ databases">
        <title>Metabolic potential, ecology and presence of endohyphal bacteria is reflected in genomic diversity of Mucoromycotina.</title>
        <authorList>
            <person name="Muszewska A."/>
            <person name="Okrasinska A."/>
            <person name="Steczkiewicz K."/>
            <person name="Drgas O."/>
            <person name="Orlowska M."/>
            <person name="Perlinska-Lenart U."/>
            <person name="Aleksandrzak-Piekarczyk T."/>
            <person name="Szatraj K."/>
            <person name="Zielenkiewicz U."/>
            <person name="Pilsyk S."/>
            <person name="Malc E."/>
            <person name="Mieczkowski P."/>
            <person name="Kruszewska J.S."/>
            <person name="Biernat P."/>
            <person name="Pawlowska J."/>
        </authorList>
    </citation>
    <scope>NUCLEOTIDE SEQUENCE</scope>
    <source>
        <strain evidence="9">WA0000067209</strain>
    </source>
</reference>
<evidence type="ECO:0008006" key="11">
    <source>
        <dbReference type="Google" id="ProtNLM"/>
    </source>
</evidence>
<feature type="domain" description="NuBaID C-terminal" evidence="8">
    <location>
        <begin position="257"/>
        <end position="349"/>
    </location>
</feature>
<dbReference type="OrthoDB" id="2592092at2759"/>
<evidence type="ECO:0000256" key="6">
    <source>
        <dbReference type="SAM" id="MobiDB-lite"/>
    </source>
</evidence>
<feature type="compositionally biased region" description="Basic and acidic residues" evidence="6">
    <location>
        <begin position="431"/>
        <end position="450"/>
    </location>
</feature>
<gene>
    <name evidence="9" type="ORF">INT43_000982</name>
</gene>
<feature type="compositionally biased region" description="Polar residues" evidence="6">
    <location>
        <begin position="1068"/>
        <end position="1089"/>
    </location>
</feature>
<proteinExistence type="predicted"/>
<name>A0A8H7Q270_MORIS</name>
<feature type="region of interest" description="Disordered" evidence="6">
    <location>
        <begin position="1243"/>
        <end position="1323"/>
    </location>
</feature>
<feature type="region of interest" description="Disordered" evidence="6">
    <location>
        <begin position="783"/>
        <end position="837"/>
    </location>
</feature>
<feature type="region of interest" description="Disordered" evidence="6">
    <location>
        <begin position="428"/>
        <end position="452"/>
    </location>
</feature>
<feature type="compositionally biased region" description="Basic and acidic residues" evidence="6">
    <location>
        <begin position="796"/>
        <end position="811"/>
    </location>
</feature>
<dbReference type="PANTHER" id="PTHR15835">
    <property type="entry name" value="NUCLEAR-INTERACTING PARTNER OF ALK"/>
    <property type="match status" value="1"/>
</dbReference>
<evidence type="ECO:0000256" key="1">
    <source>
        <dbReference type="ARBA" id="ARBA00004123"/>
    </source>
</evidence>
<dbReference type="InterPro" id="IPR013909">
    <property type="entry name" value="NuBaID_C"/>
</dbReference>
<feature type="compositionally biased region" description="Acidic residues" evidence="6">
    <location>
        <begin position="720"/>
        <end position="730"/>
    </location>
</feature>
<evidence type="ECO:0000313" key="9">
    <source>
        <dbReference type="EMBL" id="KAG2185069.1"/>
    </source>
</evidence>
<dbReference type="EMBL" id="JAEPQZ010000002">
    <property type="protein sequence ID" value="KAG2185069.1"/>
    <property type="molecule type" value="Genomic_DNA"/>
</dbReference>